<reference evidence="3" key="4">
    <citation type="journal article" date="2015" name="G3 (Bethesda)">
        <title>Genome sequences of three phytopathogenic species of the Magnaporthaceae family of fungi.</title>
        <authorList>
            <person name="Okagaki L.H."/>
            <person name="Nunes C.C."/>
            <person name="Sailsbery J."/>
            <person name="Clay B."/>
            <person name="Brown D."/>
            <person name="John T."/>
            <person name="Oh Y."/>
            <person name="Young N."/>
            <person name="Fitzgerald M."/>
            <person name="Haas B.J."/>
            <person name="Zeng Q."/>
            <person name="Young S."/>
            <person name="Adiconis X."/>
            <person name="Fan L."/>
            <person name="Levin J.Z."/>
            <person name="Mitchell T.K."/>
            <person name="Okubara P.A."/>
            <person name="Farman M.L."/>
            <person name="Kohn L.M."/>
            <person name="Birren B."/>
            <person name="Ma L.-J."/>
            <person name="Dean R.A."/>
        </authorList>
    </citation>
    <scope>NUCLEOTIDE SEQUENCE</scope>
    <source>
        <strain evidence="3">R3-111a-1</strain>
    </source>
</reference>
<reference evidence="2" key="3">
    <citation type="submission" date="2010-09" db="EMBL/GenBank/DDBJ databases">
        <title>Annotation of Gaeumannomyces graminis var. tritici R3-111a-1.</title>
        <authorList>
            <consortium name="The Broad Institute Genome Sequencing Platform"/>
            <person name="Ma L.-J."/>
            <person name="Dead R."/>
            <person name="Young S.K."/>
            <person name="Zeng Q."/>
            <person name="Gargeya S."/>
            <person name="Fitzgerald M."/>
            <person name="Haas B."/>
            <person name="Abouelleil A."/>
            <person name="Alvarado L."/>
            <person name="Arachchi H.M."/>
            <person name="Berlin A."/>
            <person name="Brown A."/>
            <person name="Chapman S.B."/>
            <person name="Chen Z."/>
            <person name="Dunbar C."/>
            <person name="Freedman E."/>
            <person name="Gearin G."/>
            <person name="Gellesch M."/>
            <person name="Goldberg J."/>
            <person name="Griggs A."/>
            <person name="Gujja S."/>
            <person name="Heiman D."/>
            <person name="Howarth C."/>
            <person name="Larson L."/>
            <person name="Lui A."/>
            <person name="MacDonald P.J.P."/>
            <person name="Mehta T."/>
            <person name="Montmayeur A."/>
            <person name="Murphy C."/>
            <person name="Neiman D."/>
            <person name="Pearson M."/>
            <person name="Priest M."/>
            <person name="Roberts A."/>
            <person name="Saif S."/>
            <person name="Shea T."/>
            <person name="Shenoy N."/>
            <person name="Sisk P."/>
            <person name="Stolte C."/>
            <person name="Sykes S."/>
            <person name="Yandava C."/>
            <person name="Wortman J."/>
            <person name="Nusbaum C."/>
            <person name="Birren B."/>
        </authorList>
    </citation>
    <scope>NUCLEOTIDE SEQUENCE</scope>
    <source>
        <strain evidence="2">R3-111a-1</strain>
    </source>
</reference>
<reference evidence="2" key="2">
    <citation type="submission" date="2010-07" db="EMBL/GenBank/DDBJ databases">
        <authorList>
            <consortium name="The Broad Institute Genome Sequencing Platform"/>
            <consortium name="Broad Institute Genome Sequencing Center for Infectious Disease"/>
            <person name="Ma L.-J."/>
            <person name="Dead R."/>
            <person name="Young S."/>
            <person name="Zeng Q."/>
            <person name="Koehrsen M."/>
            <person name="Alvarado L."/>
            <person name="Berlin A."/>
            <person name="Chapman S.B."/>
            <person name="Chen Z."/>
            <person name="Freedman E."/>
            <person name="Gellesch M."/>
            <person name="Goldberg J."/>
            <person name="Griggs A."/>
            <person name="Gujja S."/>
            <person name="Heilman E.R."/>
            <person name="Heiman D."/>
            <person name="Hepburn T."/>
            <person name="Howarth C."/>
            <person name="Jen D."/>
            <person name="Larson L."/>
            <person name="Mehta T."/>
            <person name="Neiman D."/>
            <person name="Pearson M."/>
            <person name="Roberts A."/>
            <person name="Saif S."/>
            <person name="Shea T."/>
            <person name="Shenoy N."/>
            <person name="Sisk P."/>
            <person name="Stolte C."/>
            <person name="Sykes S."/>
            <person name="Walk T."/>
            <person name="White J."/>
            <person name="Yandava C."/>
            <person name="Haas B."/>
            <person name="Nusbaum C."/>
            <person name="Birren B."/>
        </authorList>
    </citation>
    <scope>NUCLEOTIDE SEQUENCE</scope>
    <source>
        <strain evidence="2">R3-111a-1</strain>
    </source>
</reference>
<accession>J3NLZ1</accession>
<dbReference type="AlphaFoldDB" id="J3NLZ1"/>
<evidence type="ECO:0000256" key="1">
    <source>
        <dbReference type="SAM" id="MobiDB-lite"/>
    </source>
</evidence>
<sequence length="287" mass="31599">MDSGNDARGVPVNLPLTAQESARDSNSDARGVPVNLPPTTQDSAVDLNSNARSAPISLSPAALESAVYSNSDARGVPVIFSSTVEAGEDIMHVVGRLAGHVPFGHNPTPDLVTGLLGYDRRGDIDDASLAFVFARSEATKEIVGALVLWRLTTFVTIRPRSLPISKVCFKAGRSLNSPELRFWRKANGMLRKLMREGVVDMATGPAYVLFQAVDPGCCSTMEQLKDIYDRMYEQAGERHGFESLVMGSPCRDGFGFLQEPLKFRVLYEEIVLDDERDCDIYLWWREP</sequence>
<reference evidence="3" key="5">
    <citation type="submission" date="2018-04" db="UniProtKB">
        <authorList>
            <consortium name="EnsemblFungi"/>
        </authorList>
    </citation>
    <scope>IDENTIFICATION</scope>
    <source>
        <strain evidence="3">R3-111a-1</strain>
    </source>
</reference>
<name>J3NLZ1_GAET3</name>
<dbReference type="OrthoDB" id="10528509at2759"/>
<dbReference type="EnsemblFungi" id="EJT82322">
    <property type="protein sequence ID" value="EJT82322"/>
    <property type="gene ID" value="GGTG_02296"/>
</dbReference>
<protein>
    <submittedName>
        <fullName evidence="2 3">Uncharacterized protein</fullName>
    </submittedName>
</protein>
<dbReference type="HOGENOM" id="CLU_969921_0_0_1"/>
<dbReference type="Proteomes" id="UP000006039">
    <property type="component" value="Unassembled WGS sequence"/>
</dbReference>
<dbReference type="eggNOG" id="ENOG502RNB3">
    <property type="taxonomic scope" value="Eukaryota"/>
</dbReference>
<feature type="compositionally biased region" description="Polar residues" evidence="1">
    <location>
        <begin position="37"/>
        <end position="46"/>
    </location>
</feature>
<evidence type="ECO:0000313" key="3">
    <source>
        <dbReference type="EnsemblFungi" id="EJT82322"/>
    </source>
</evidence>
<dbReference type="VEuPathDB" id="FungiDB:GGTG_02296"/>
<reference evidence="4" key="1">
    <citation type="submission" date="2010-07" db="EMBL/GenBank/DDBJ databases">
        <title>The genome sequence of Gaeumannomyces graminis var. tritici strain R3-111a-1.</title>
        <authorList>
            <consortium name="The Broad Institute Genome Sequencing Platform"/>
            <person name="Ma L.-J."/>
            <person name="Dead R."/>
            <person name="Young S."/>
            <person name="Zeng Q."/>
            <person name="Koehrsen M."/>
            <person name="Alvarado L."/>
            <person name="Berlin A."/>
            <person name="Chapman S.B."/>
            <person name="Chen Z."/>
            <person name="Freedman E."/>
            <person name="Gellesch M."/>
            <person name="Goldberg J."/>
            <person name="Griggs A."/>
            <person name="Gujja S."/>
            <person name="Heilman E.R."/>
            <person name="Heiman D."/>
            <person name="Hepburn T."/>
            <person name="Howarth C."/>
            <person name="Jen D."/>
            <person name="Larson L."/>
            <person name="Mehta T."/>
            <person name="Neiman D."/>
            <person name="Pearson M."/>
            <person name="Roberts A."/>
            <person name="Saif S."/>
            <person name="Shea T."/>
            <person name="Shenoy N."/>
            <person name="Sisk P."/>
            <person name="Stolte C."/>
            <person name="Sykes S."/>
            <person name="Walk T."/>
            <person name="White J."/>
            <person name="Yandava C."/>
            <person name="Haas B."/>
            <person name="Nusbaum C."/>
            <person name="Birren B."/>
        </authorList>
    </citation>
    <scope>NUCLEOTIDE SEQUENCE [LARGE SCALE GENOMIC DNA]</scope>
    <source>
        <strain evidence="4">R3-111a-1</strain>
    </source>
</reference>
<dbReference type="GeneID" id="20342754"/>
<organism evidence="2">
    <name type="scientific">Gaeumannomyces tritici (strain R3-111a-1)</name>
    <name type="common">Wheat and barley take-all root rot fungus</name>
    <name type="synonym">Gaeumannomyces graminis var. tritici</name>
    <dbReference type="NCBI Taxonomy" id="644352"/>
    <lineage>
        <taxon>Eukaryota</taxon>
        <taxon>Fungi</taxon>
        <taxon>Dikarya</taxon>
        <taxon>Ascomycota</taxon>
        <taxon>Pezizomycotina</taxon>
        <taxon>Sordariomycetes</taxon>
        <taxon>Sordariomycetidae</taxon>
        <taxon>Magnaporthales</taxon>
        <taxon>Magnaporthaceae</taxon>
        <taxon>Gaeumannomyces</taxon>
    </lineage>
</organism>
<proteinExistence type="predicted"/>
<dbReference type="RefSeq" id="XP_009218331.1">
    <property type="nucleotide sequence ID" value="XM_009220067.1"/>
</dbReference>
<evidence type="ECO:0000313" key="2">
    <source>
        <dbReference type="EMBL" id="EJT82322.1"/>
    </source>
</evidence>
<dbReference type="EMBL" id="GL385395">
    <property type="protein sequence ID" value="EJT82322.1"/>
    <property type="molecule type" value="Genomic_DNA"/>
</dbReference>
<feature type="region of interest" description="Disordered" evidence="1">
    <location>
        <begin position="1"/>
        <end position="46"/>
    </location>
</feature>
<gene>
    <name evidence="3" type="primary">20342754</name>
    <name evidence="2" type="ORF">GGTG_02296</name>
</gene>
<keyword evidence="4" id="KW-1185">Reference proteome</keyword>
<evidence type="ECO:0000313" key="4">
    <source>
        <dbReference type="Proteomes" id="UP000006039"/>
    </source>
</evidence>